<dbReference type="Pfam" id="PF04722">
    <property type="entry name" value="Ssu72"/>
    <property type="match status" value="1"/>
</dbReference>
<dbReference type="EC" id="3.1.3.16" evidence="9"/>
<evidence type="ECO:0000256" key="9">
    <source>
        <dbReference type="RuleBase" id="RU369031"/>
    </source>
</evidence>
<dbReference type="GO" id="GO:0008420">
    <property type="term" value="F:RNA polymerase II CTD heptapeptide repeat phosphatase activity"/>
    <property type="evidence" value="ECO:0007669"/>
    <property type="project" value="UniProtKB-ARBA"/>
</dbReference>
<keyword evidence="6 9" id="KW-0539">Nucleus</keyword>
<evidence type="ECO:0000256" key="4">
    <source>
        <dbReference type="ARBA" id="ARBA00022801"/>
    </source>
</evidence>
<keyword evidence="4 9" id="KW-0378">Hydrolase</keyword>
<dbReference type="FunFam" id="3.40.50.2300:FF:000039">
    <property type="entry name" value="RNA polymerase II subunit A C-terminal domain phosphatase"/>
    <property type="match status" value="1"/>
</dbReference>
<dbReference type="Gene3D" id="3.40.50.2300">
    <property type="match status" value="2"/>
</dbReference>
<evidence type="ECO:0000256" key="7">
    <source>
        <dbReference type="ARBA" id="ARBA00047761"/>
    </source>
</evidence>
<proteinExistence type="inferred from homology"/>
<dbReference type="GO" id="GO:0031124">
    <property type="term" value="P:mRNA 3'-end processing"/>
    <property type="evidence" value="ECO:0007669"/>
    <property type="project" value="UniProtKB-ARBA"/>
</dbReference>
<keyword evidence="5 9" id="KW-0904">Protein phosphatase</keyword>
<dbReference type="AlphaFoldDB" id="A0A9P0B8I5"/>
<dbReference type="FunFam" id="3.40.50.2300:FF:000066">
    <property type="entry name" value="RNA polymerase II subunit A C-terminal domain phosphatase SSU72"/>
    <property type="match status" value="1"/>
</dbReference>
<evidence type="ECO:0000256" key="8">
    <source>
        <dbReference type="ARBA" id="ARBA00048336"/>
    </source>
</evidence>
<evidence type="ECO:0000256" key="1">
    <source>
        <dbReference type="ARBA" id="ARBA00004123"/>
    </source>
</evidence>
<evidence type="ECO:0000256" key="5">
    <source>
        <dbReference type="ARBA" id="ARBA00022912"/>
    </source>
</evidence>
<dbReference type="PANTHER" id="PTHR20383">
    <property type="entry name" value="RNA POLYMERASE II SUBUNIT A C-TERMINAL DOMAIN PHOSPHATASE"/>
    <property type="match status" value="1"/>
</dbReference>
<evidence type="ECO:0000256" key="6">
    <source>
        <dbReference type="ARBA" id="ARBA00023242"/>
    </source>
</evidence>
<dbReference type="InterPro" id="IPR006811">
    <property type="entry name" value="RNA_pol_II_suA"/>
</dbReference>
<comment type="subcellular location">
    <subcellularLocation>
        <location evidence="1 9">Nucleus</location>
    </subcellularLocation>
</comment>
<dbReference type="EMBL" id="OV121136">
    <property type="protein sequence ID" value="CAH0557357.1"/>
    <property type="molecule type" value="Genomic_DNA"/>
</dbReference>
<comment type="function">
    <text evidence="9">Protein phosphatase that catalyzes the dephosphorylation of the C-terminal domain of RNA polymerase II. Plays a role in RNA processing and termination.</text>
</comment>
<keyword evidence="11" id="KW-1185">Reference proteome</keyword>
<organism evidence="10 11">
    <name type="scientific">Brassicogethes aeneus</name>
    <name type="common">Rape pollen beetle</name>
    <name type="synonym">Meligethes aeneus</name>
    <dbReference type="NCBI Taxonomy" id="1431903"/>
    <lineage>
        <taxon>Eukaryota</taxon>
        <taxon>Metazoa</taxon>
        <taxon>Ecdysozoa</taxon>
        <taxon>Arthropoda</taxon>
        <taxon>Hexapoda</taxon>
        <taxon>Insecta</taxon>
        <taxon>Pterygota</taxon>
        <taxon>Neoptera</taxon>
        <taxon>Endopterygota</taxon>
        <taxon>Coleoptera</taxon>
        <taxon>Polyphaga</taxon>
        <taxon>Cucujiformia</taxon>
        <taxon>Nitidulidae</taxon>
        <taxon>Meligethinae</taxon>
        <taxon>Brassicogethes</taxon>
    </lineage>
</organism>
<evidence type="ECO:0000256" key="3">
    <source>
        <dbReference type="ARBA" id="ARBA00022664"/>
    </source>
</evidence>
<reference evidence="10" key="1">
    <citation type="submission" date="2021-12" db="EMBL/GenBank/DDBJ databases">
        <authorList>
            <person name="King R."/>
        </authorList>
    </citation>
    <scope>NUCLEOTIDE SEQUENCE</scope>
</reference>
<comment type="catalytic activity">
    <reaction evidence="7 9">
        <text>O-phospho-L-seryl-[protein] + H2O = L-seryl-[protein] + phosphate</text>
        <dbReference type="Rhea" id="RHEA:20629"/>
        <dbReference type="Rhea" id="RHEA-COMP:9863"/>
        <dbReference type="Rhea" id="RHEA-COMP:11604"/>
        <dbReference type="ChEBI" id="CHEBI:15377"/>
        <dbReference type="ChEBI" id="CHEBI:29999"/>
        <dbReference type="ChEBI" id="CHEBI:43474"/>
        <dbReference type="ChEBI" id="CHEBI:83421"/>
        <dbReference type="EC" id="3.1.3.16"/>
    </reaction>
</comment>
<comment type="similarity">
    <text evidence="2 9">Belongs to the SSU72 phosphatase family.</text>
</comment>
<evidence type="ECO:0000313" key="10">
    <source>
        <dbReference type="EMBL" id="CAH0557357.1"/>
    </source>
</evidence>
<accession>A0A9P0B8I5</accession>
<keyword evidence="3 9" id="KW-0507">mRNA processing</keyword>
<gene>
    <name evidence="10" type="ORF">MELIAE_LOCUS8100</name>
</gene>
<comment type="catalytic activity">
    <reaction evidence="8 9">
        <text>O-phospho-L-threonyl-[protein] + H2O = L-threonyl-[protein] + phosphate</text>
        <dbReference type="Rhea" id="RHEA:47004"/>
        <dbReference type="Rhea" id="RHEA-COMP:11060"/>
        <dbReference type="Rhea" id="RHEA-COMP:11605"/>
        <dbReference type="ChEBI" id="CHEBI:15377"/>
        <dbReference type="ChEBI" id="CHEBI:30013"/>
        <dbReference type="ChEBI" id="CHEBI:43474"/>
        <dbReference type="ChEBI" id="CHEBI:61977"/>
        <dbReference type="EC" id="3.1.3.16"/>
    </reaction>
</comment>
<dbReference type="GO" id="GO:0005634">
    <property type="term" value="C:nucleus"/>
    <property type="evidence" value="ECO:0007669"/>
    <property type="project" value="UniProtKB-SubCell"/>
</dbReference>
<sequence>MPSINDIRIAVICSSNMNRSMEAHGFLSKKGFNVKSYGTGEKVKLPGEAADKPNVYEFGTTYDEIFKDLQNKNKTLYTENGILHILERNKRIKSTPERFQDTKEKFDLLITCEEKVYDQVLEHMDSATVVENSIVHVINFDITDNLDEATVGAFLIGDLCSLIVNAEDLDDDIEEVLAGFEEKNQKKILHSIVFN</sequence>
<evidence type="ECO:0000313" key="11">
    <source>
        <dbReference type="Proteomes" id="UP001154078"/>
    </source>
</evidence>
<dbReference type="Proteomes" id="UP001154078">
    <property type="component" value="Chromosome 5"/>
</dbReference>
<evidence type="ECO:0000256" key="2">
    <source>
        <dbReference type="ARBA" id="ARBA00008978"/>
    </source>
</evidence>
<name>A0A9P0B8I5_BRAAE</name>
<protein>
    <recommendedName>
        <fullName evidence="9">RNA polymerase II subunit A C-terminal domain phosphatase SSU72</fullName>
        <shortName evidence="9">CTD phosphatase SSU72</shortName>
        <ecNumber evidence="9">3.1.3.16</ecNumber>
    </recommendedName>
</protein>
<dbReference type="OrthoDB" id="57957at2759"/>